<evidence type="ECO:0000313" key="2">
    <source>
        <dbReference type="Proteomes" id="UP000028760"/>
    </source>
</evidence>
<keyword evidence="2" id="KW-1185">Reference proteome</keyword>
<reference evidence="1" key="3">
    <citation type="submission" date="2025-09" db="UniProtKB">
        <authorList>
            <consortium name="Ensembl"/>
        </authorList>
    </citation>
    <scope>IDENTIFICATION</scope>
</reference>
<reference evidence="2" key="1">
    <citation type="submission" date="2013-10" db="EMBL/GenBank/DDBJ databases">
        <authorList>
            <person name="Schartl M."/>
            <person name="Warren W."/>
        </authorList>
    </citation>
    <scope>NUCLEOTIDE SEQUENCE [LARGE SCALE GENOMIC DNA]</scope>
    <source>
        <strain evidence="2">female</strain>
    </source>
</reference>
<dbReference type="AlphaFoldDB" id="A0A096LUB0"/>
<dbReference type="Ensembl" id="ENSPFOT00000031684.1">
    <property type="protein sequence ID" value="ENSPFOP00000022751.1"/>
    <property type="gene ID" value="ENSPFOG00000022733.1"/>
</dbReference>
<accession>A0A096LUB0</accession>
<dbReference type="Proteomes" id="UP000028760">
    <property type="component" value="Unassembled WGS sequence"/>
</dbReference>
<name>A0A096LUB0_POEFO</name>
<proteinExistence type="predicted"/>
<sequence length="81" mass="9162">SGSENRYEMSALVSFQCASVEEGTKLELSSKNKVYFLESQIMGSKKDTQKREGEPEEVFISTSENGDLWVFFKIWVMVVAA</sequence>
<evidence type="ECO:0000313" key="1">
    <source>
        <dbReference type="Ensembl" id="ENSPFOP00000022751.1"/>
    </source>
</evidence>
<reference evidence="1" key="2">
    <citation type="submission" date="2025-08" db="UniProtKB">
        <authorList>
            <consortium name="Ensembl"/>
        </authorList>
    </citation>
    <scope>IDENTIFICATION</scope>
</reference>
<organism evidence="1 2">
    <name type="scientific">Poecilia formosa</name>
    <name type="common">Amazon molly</name>
    <name type="synonym">Limia formosa</name>
    <dbReference type="NCBI Taxonomy" id="48698"/>
    <lineage>
        <taxon>Eukaryota</taxon>
        <taxon>Metazoa</taxon>
        <taxon>Chordata</taxon>
        <taxon>Craniata</taxon>
        <taxon>Vertebrata</taxon>
        <taxon>Euteleostomi</taxon>
        <taxon>Actinopterygii</taxon>
        <taxon>Neopterygii</taxon>
        <taxon>Teleostei</taxon>
        <taxon>Neoteleostei</taxon>
        <taxon>Acanthomorphata</taxon>
        <taxon>Ovalentaria</taxon>
        <taxon>Atherinomorphae</taxon>
        <taxon>Cyprinodontiformes</taxon>
        <taxon>Poeciliidae</taxon>
        <taxon>Poeciliinae</taxon>
        <taxon>Poecilia</taxon>
    </lineage>
</organism>
<dbReference type="EMBL" id="AYCK01006480">
    <property type="status" value="NOT_ANNOTATED_CDS"/>
    <property type="molecule type" value="Genomic_DNA"/>
</dbReference>
<protein>
    <submittedName>
        <fullName evidence="1">Uncharacterized protein</fullName>
    </submittedName>
</protein>